<organism evidence="2 3">
    <name type="scientific">Rhizophagus clarus</name>
    <dbReference type="NCBI Taxonomy" id="94130"/>
    <lineage>
        <taxon>Eukaryota</taxon>
        <taxon>Fungi</taxon>
        <taxon>Fungi incertae sedis</taxon>
        <taxon>Mucoromycota</taxon>
        <taxon>Glomeromycotina</taxon>
        <taxon>Glomeromycetes</taxon>
        <taxon>Glomerales</taxon>
        <taxon>Glomeraceae</taxon>
        <taxon>Rhizophagus</taxon>
    </lineage>
</organism>
<sequence length="99" mass="12033">MQIAFTISTCELILNPENSDIQVNETVIKPFLIKNLKKIRENEDFYLYEESDKRDERDEKDEEEKEKDEREEEKKVENEREEKEKDYKGTFSYQNSSDK</sequence>
<dbReference type="Proteomes" id="UP000247702">
    <property type="component" value="Unassembled WGS sequence"/>
</dbReference>
<evidence type="ECO:0000313" key="2">
    <source>
        <dbReference type="EMBL" id="GBB87674.1"/>
    </source>
</evidence>
<comment type="caution">
    <text evidence="2">The sequence shown here is derived from an EMBL/GenBank/DDBJ whole genome shotgun (WGS) entry which is preliminary data.</text>
</comment>
<dbReference type="EMBL" id="BEXD01000464">
    <property type="protein sequence ID" value="GBB87674.1"/>
    <property type="molecule type" value="Genomic_DNA"/>
</dbReference>
<gene>
    <name evidence="2" type="ORF">RclHR1_14150003</name>
</gene>
<feature type="compositionally biased region" description="Basic and acidic residues" evidence="1">
    <location>
        <begin position="72"/>
        <end position="88"/>
    </location>
</feature>
<evidence type="ECO:0000256" key="1">
    <source>
        <dbReference type="SAM" id="MobiDB-lite"/>
    </source>
</evidence>
<reference evidence="2 3" key="1">
    <citation type="submission" date="2017-11" db="EMBL/GenBank/DDBJ databases">
        <title>The genome of Rhizophagus clarus HR1 reveals common genetic basis of auxotrophy among arbuscular mycorrhizal fungi.</title>
        <authorList>
            <person name="Kobayashi Y."/>
        </authorList>
    </citation>
    <scope>NUCLEOTIDE SEQUENCE [LARGE SCALE GENOMIC DNA]</scope>
    <source>
        <strain evidence="2 3">HR1</strain>
    </source>
</reference>
<proteinExistence type="predicted"/>
<protein>
    <submittedName>
        <fullName evidence="2">Uncharacterized protein</fullName>
    </submittedName>
</protein>
<name>A0A2Z6QRK6_9GLOM</name>
<keyword evidence="3" id="KW-1185">Reference proteome</keyword>
<feature type="region of interest" description="Disordered" evidence="1">
    <location>
        <begin position="47"/>
        <end position="99"/>
    </location>
</feature>
<dbReference type="AlphaFoldDB" id="A0A2Z6QRK6"/>
<accession>A0A2Z6QRK6</accession>
<feature type="compositionally biased region" description="Acidic residues" evidence="1">
    <location>
        <begin position="58"/>
        <end position="71"/>
    </location>
</feature>
<dbReference type="STRING" id="94130.A0A2Z6QRK6"/>
<evidence type="ECO:0000313" key="3">
    <source>
        <dbReference type="Proteomes" id="UP000247702"/>
    </source>
</evidence>